<dbReference type="InterPro" id="IPR002059">
    <property type="entry name" value="CSP_DNA-bd"/>
</dbReference>
<evidence type="ECO:0000256" key="4">
    <source>
        <dbReference type="SAM" id="MobiDB-lite"/>
    </source>
</evidence>
<evidence type="ECO:0000313" key="7">
    <source>
        <dbReference type="Proteomes" id="UP000293369"/>
    </source>
</evidence>
<feature type="domain" description="CSD" evidence="5">
    <location>
        <begin position="1"/>
        <end position="67"/>
    </location>
</feature>
<dbReference type="InterPro" id="IPR012156">
    <property type="entry name" value="Cold_shock_CspA"/>
</dbReference>
<dbReference type="SMART" id="SM00357">
    <property type="entry name" value="CSP"/>
    <property type="match status" value="1"/>
</dbReference>
<evidence type="ECO:0000256" key="3">
    <source>
        <dbReference type="RuleBase" id="RU000408"/>
    </source>
</evidence>
<dbReference type="AlphaFoldDB" id="A0A4Q7D0X5"/>
<dbReference type="PRINTS" id="PR00050">
    <property type="entry name" value="COLDSHOCK"/>
</dbReference>
<protein>
    <recommendedName>
        <fullName evidence="5">CSD domain-containing protein</fullName>
    </recommendedName>
</protein>
<sequence length="87" mass="9730">MASGKVNWFNNAKGFGFLRVEGYEEDIFVHYSQIEMEGYKTLKAGQLVQFEKIVEGRKGKQAERVSPATTPATDEPLAMTAQKEETA</sequence>
<dbReference type="PIRSF" id="PIRSF002599">
    <property type="entry name" value="Cold_shock_A"/>
    <property type="match status" value="1"/>
</dbReference>
<keyword evidence="2" id="KW-0963">Cytoplasm</keyword>
<dbReference type="InterPro" id="IPR011129">
    <property type="entry name" value="CSD"/>
</dbReference>
<evidence type="ECO:0000256" key="2">
    <source>
        <dbReference type="ARBA" id="ARBA00022490"/>
    </source>
</evidence>
<dbReference type="GO" id="GO:0005829">
    <property type="term" value="C:cytosol"/>
    <property type="evidence" value="ECO:0007669"/>
    <property type="project" value="UniProtKB-ARBA"/>
</dbReference>
<dbReference type="Proteomes" id="UP000293369">
    <property type="component" value="Unassembled WGS sequence"/>
</dbReference>
<feature type="region of interest" description="Disordered" evidence="4">
    <location>
        <begin position="56"/>
        <end position="87"/>
    </location>
</feature>
<name>A0A4Q7D0X5_9PSED</name>
<dbReference type="PROSITE" id="PS00352">
    <property type="entry name" value="CSD_1"/>
    <property type="match status" value="1"/>
</dbReference>
<dbReference type="PROSITE" id="PS51857">
    <property type="entry name" value="CSD_2"/>
    <property type="match status" value="1"/>
</dbReference>
<dbReference type="Pfam" id="PF00313">
    <property type="entry name" value="CSD"/>
    <property type="match status" value="1"/>
</dbReference>
<dbReference type="CDD" id="cd04458">
    <property type="entry name" value="CSP_CDS"/>
    <property type="match status" value="1"/>
</dbReference>
<dbReference type="Gene3D" id="2.40.50.140">
    <property type="entry name" value="Nucleic acid-binding proteins"/>
    <property type="match status" value="1"/>
</dbReference>
<reference evidence="6 7" key="1">
    <citation type="submission" date="2019-02" db="EMBL/GenBank/DDBJ databases">
        <title>Pseudomonas spp from wheat grain.</title>
        <authorList>
            <person name="Cho G.-S."/>
            <person name="Franz C.M.A.P."/>
        </authorList>
    </citation>
    <scope>NUCLEOTIDE SEQUENCE [LARGE SCALE GENOMIC DNA]</scope>
    <source>
        <strain evidence="6 7">133NRW</strain>
    </source>
</reference>
<dbReference type="InterPro" id="IPR012340">
    <property type="entry name" value="NA-bd_OB-fold"/>
</dbReference>
<dbReference type="EMBL" id="SGFE01000045">
    <property type="protein sequence ID" value="RZI29869.1"/>
    <property type="molecule type" value="Genomic_DNA"/>
</dbReference>
<dbReference type="RefSeq" id="WP_065885049.1">
    <property type="nucleotide sequence ID" value="NZ_CAXAOR010000001.1"/>
</dbReference>
<organism evidence="6 7">
    <name type="scientific">Pseudomonas orientalis</name>
    <dbReference type="NCBI Taxonomy" id="76758"/>
    <lineage>
        <taxon>Bacteria</taxon>
        <taxon>Pseudomonadati</taxon>
        <taxon>Pseudomonadota</taxon>
        <taxon>Gammaproteobacteria</taxon>
        <taxon>Pseudomonadales</taxon>
        <taxon>Pseudomonadaceae</taxon>
        <taxon>Pseudomonas</taxon>
    </lineage>
</organism>
<evidence type="ECO:0000313" key="6">
    <source>
        <dbReference type="EMBL" id="RZI29869.1"/>
    </source>
</evidence>
<dbReference type="InterPro" id="IPR019844">
    <property type="entry name" value="CSD_CS"/>
</dbReference>
<evidence type="ECO:0000256" key="1">
    <source>
        <dbReference type="ARBA" id="ARBA00004496"/>
    </source>
</evidence>
<comment type="subcellular location">
    <subcellularLocation>
        <location evidence="1 3">Cytoplasm</location>
    </subcellularLocation>
</comment>
<evidence type="ECO:0000259" key="5">
    <source>
        <dbReference type="PROSITE" id="PS51857"/>
    </source>
</evidence>
<dbReference type="GO" id="GO:0003676">
    <property type="term" value="F:nucleic acid binding"/>
    <property type="evidence" value="ECO:0007669"/>
    <property type="project" value="InterPro"/>
</dbReference>
<comment type="caution">
    <text evidence="6">The sequence shown here is derived from an EMBL/GenBank/DDBJ whole genome shotgun (WGS) entry which is preliminary data.</text>
</comment>
<proteinExistence type="predicted"/>
<dbReference type="SUPFAM" id="SSF50249">
    <property type="entry name" value="Nucleic acid-binding proteins"/>
    <property type="match status" value="1"/>
</dbReference>
<dbReference type="PANTHER" id="PTHR11544">
    <property type="entry name" value="COLD SHOCK DOMAIN CONTAINING PROTEINS"/>
    <property type="match status" value="1"/>
</dbReference>
<dbReference type="InterPro" id="IPR050181">
    <property type="entry name" value="Cold_shock_domain"/>
</dbReference>
<accession>A0A4Q7D0X5</accession>
<gene>
    <name evidence="6" type="ORF">EUX57_20340</name>
</gene>